<evidence type="ECO:0000313" key="3">
    <source>
        <dbReference type="Proteomes" id="UP000325440"/>
    </source>
</evidence>
<dbReference type="Pfam" id="PF12237">
    <property type="entry name" value="PCIF1_WW"/>
    <property type="match status" value="1"/>
</dbReference>
<feature type="domain" description="WW" evidence="1">
    <location>
        <begin position="101"/>
        <end position="135"/>
    </location>
</feature>
<evidence type="ECO:0000259" key="1">
    <source>
        <dbReference type="PROSITE" id="PS50020"/>
    </source>
</evidence>
<dbReference type="FunFam" id="2.20.70.10:FF:000036">
    <property type="entry name" value="Phosphorylated CTD-interacting factor 1"/>
    <property type="match status" value="1"/>
</dbReference>
<reference evidence="2 3" key="1">
    <citation type="submission" date="2019-08" db="EMBL/GenBank/DDBJ databases">
        <authorList>
            <person name="Alioto T."/>
            <person name="Alioto T."/>
            <person name="Gomez Garrido J."/>
        </authorList>
    </citation>
    <scope>NUCLEOTIDE SEQUENCE [LARGE SCALE GENOMIC DNA]</scope>
</reference>
<dbReference type="Gene3D" id="2.20.70.10">
    <property type="match status" value="1"/>
</dbReference>
<dbReference type="InterPro" id="IPR022035">
    <property type="entry name" value="PCIF1_WW"/>
</dbReference>
<accession>A0A5E4NQE7</accession>
<dbReference type="Pfam" id="PF00397">
    <property type="entry name" value="WW"/>
    <property type="match status" value="1"/>
</dbReference>
<dbReference type="Proteomes" id="UP000325440">
    <property type="component" value="Unassembled WGS sequence"/>
</dbReference>
<dbReference type="InterPro" id="IPR001202">
    <property type="entry name" value="WW_dom"/>
</dbReference>
<dbReference type="PANTHER" id="PTHR21727">
    <property type="entry name" value="PHOSPHORYLATED CTD INTERACTING FACTOR 1"/>
    <property type="match status" value="1"/>
</dbReference>
<dbReference type="CDD" id="cd00201">
    <property type="entry name" value="WW"/>
    <property type="match status" value="1"/>
</dbReference>
<dbReference type="GO" id="GO:0005634">
    <property type="term" value="C:nucleus"/>
    <property type="evidence" value="ECO:0007669"/>
    <property type="project" value="TreeGrafter"/>
</dbReference>
<name>A0A5E4NQE7_9HEMI</name>
<gene>
    <name evidence="2" type="ORF">CINCED_3A025548</name>
</gene>
<dbReference type="EMBL" id="CABPRJ010002427">
    <property type="protein sequence ID" value="VVC45999.1"/>
    <property type="molecule type" value="Genomic_DNA"/>
</dbReference>
<evidence type="ECO:0000313" key="2">
    <source>
        <dbReference type="EMBL" id="VVC45999.1"/>
    </source>
</evidence>
<organism evidence="2 3">
    <name type="scientific">Cinara cedri</name>
    <dbReference type="NCBI Taxonomy" id="506608"/>
    <lineage>
        <taxon>Eukaryota</taxon>
        <taxon>Metazoa</taxon>
        <taxon>Ecdysozoa</taxon>
        <taxon>Arthropoda</taxon>
        <taxon>Hexapoda</taxon>
        <taxon>Insecta</taxon>
        <taxon>Pterygota</taxon>
        <taxon>Neoptera</taxon>
        <taxon>Paraneoptera</taxon>
        <taxon>Hemiptera</taxon>
        <taxon>Sternorrhyncha</taxon>
        <taxon>Aphidomorpha</taxon>
        <taxon>Aphidoidea</taxon>
        <taxon>Aphididae</taxon>
        <taxon>Lachninae</taxon>
        <taxon>Cinara</taxon>
    </lineage>
</organism>
<dbReference type="AlphaFoldDB" id="A0A5E4NQE7"/>
<dbReference type="GO" id="GO:0099122">
    <property type="term" value="F:RNA polymerase II C-terminal domain binding"/>
    <property type="evidence" value="ECO:0007669"/>
    <property type="project" value="InterPro"/>
</dbReference>
<dbReference type="OrthoDB" id="193787at2759"/>
<dbReference type="InterPro" id="IPR036020">
    <property type="entry name" value="WW_dom_sf"/>
</dbReference>
<keyword evidence="3" id="KW-1185">Reference proteome</keyword>
<dbReference type="SUPFAM" id="SSF51045">
    <property type="entry name" value="WW domain"/>
    <property type="match status" value="1"/>
</dbReference>
<dbReference type="PANTHER" id="PTHR21727:SF0">
    <property type="entry name" value="MRNA (2'-O-METHYLADENOSINE-N(6)-)-METHYLTRANSFERASE"/>
    <property type="match status" value="1"/>
</dbReference>
<sequence>MASNHIMELQNCLPPMKNGIDYKLNDINDQQEMIANSQGWNSHDIMIPVPIKMQPPLMLDQNNLQMPNQIPHQNMLHTNPQVHFEQGLPIGTYIEPELPIELLQQGWKKFWSKRENRPYFWNKLTGESLWEFPPLRQFDVTSDPLGITHDVNPDLNPDGIHNPNNNLMLLKKRPAEEIILGPIMKKIIITGPWELEIPTNVIIYERSPSTLSQPHPEIELYRGNLVAKLRQCYQELCQSRENINAPKESFNRWLIERKVSDTGCDPLLPSNCFTEVSSRMYCEIMNDIPLRLSKPKYTADARKQLSIYAEAAKNLIESRNTLQDSRKVVKWNTEDTLQWLRKTVGATYVDFQERLNHLKAQCQPHIAQTVKESVEGICSKVYHLSVEYARKVKEKNSELLAAQGIQEITPAPAMLTLHKVWCYPVQFITPAPRLPPIEYMADKDQTYVRFNGERLLINTMYLQKLEQLYRYSCFEDKKMEYFMSRVWCLLRRYSVFCANSPETQVSVPVPVLESLHRYFGVTFECFASPLNCYFRQYCSAFPDTDAYFGSRGSILDLNAVSGSFMVNPPIHCNELIEATLNHMDHLLSESSEPLSFIVFLADGETAFVDKLETSQFKKREIVIPAFEHYYRHGFQYSVPKAEVNVRSPTSTLVVWLQNNAGFQQWSPTEEKVDALLQDFRPGRERDRDRQELLSPAPNPI</sequence>
<dbReference type="SMART" id="SM00456">
    <property type="entry name" value="WW"/>
    <property type="match status" value="1"/>
</dbReference>
<dbReference type="InterPro" id="IPR039881">
    <property type="entry name" value="PCIF1-like"/>
</dbReference>
<protein>
    <submittedName>
        <fullName evidence="2">WW domain,Phosphorylated CTD interacting factor 1, WW domain</fullName>
    </submittedName>
</protein>
<dbReference type="GO" id="GO:0016422">
    <property type="term" value="F:mRNA (2'-O-methyladenosine-N6-)-methyltransferase activity"/>
    <property type="evidence" value="ECO:0007669"/>
    <property type="project" value="InterPro"/>
</dbReference>
<proteinExistence type="predicted"/>
<dbReference type="PROSITE" id="PS50020">
    <property type="entry name" value="WW_DOMAIN_2"/>
    <property type="match status" value="1"/>
</dbReference>